<organism evidence="1 2">
    <name type="scientific">Gymnopus androsaceus JB14</name>
    <dbReference type="NCBI Taxonomy" id="1447944"/>
    <lineage>
        <taxon>Eukaryota</taxon>
        <taxon>Fungi</taxon>
        <taxon>Dikarya</taxon>
        <taxon>Basidiomycota</taxon>
        <taxon>Agaricomycotina</taxon>
        <taxon>Agaricomycetes</taxon>
        <taxon>Agaricomycetidae</taxon>
        <taxon>Agaricales</taxon>
        <taxon>Marasmiineae</taxon>
        <taxon>Omphalotaceae</taxon>
        <taxon>Gymnopus</taxon>
    </lineage>
</organism>
<accession>A0A6A4HUD8</accession>
<gene>
    <name evidence="1" type="ORF">BT96DRAFT_991800</name>
</gene>
<dbReference type="EMBL" id="ML769442">
    <property type="protein sequence ID" value="KAE9401796.1"/>
    <property type="molecule type" value="Genomic_DNA"/>
</dbReference>
<sequence length="127" mass="14143">MTLYAPSYAPFGSWPADCVIPAVLRKRSLTYANPAGLARELEIMESTGELLRQSHWKALRLLTSNGNRDCYALRSCHRPSFDLERGANELRDLTYLFSRKAGGIKPPTSCVAPRLYSDSVTLEPPQA</sequence>
<proteinExistence type="predicted"/>
<dbReference type="OrthoDB" id="1668230at2759"/>
<protein>
    <submittedName>
        <fullName evidence="1">Uncharacterized protein</fullName>
    </submittedName>
</protein>
<name>A0A6A4HUD8_9AGAR</name>
<evidence type="ECO:0000313" key="2">
    <source>
        <dbReference type="Proteomes" id="UP000799118"/>
    </source>
</evidence>
<dbReference type="AlphaFoldDB" id="A0A6A4HUD8"/>
<keyword evidence="2" id="KW-1185">Reference proteome</keyword>
<evidence type="ECO:0000313" key="1">
    <source>
        <dbReference type="EMBL" id="KAE9401796.1"/>
    </source>
</evidence>
<dbReference type="Proteomes" id="UP000799118">
    <property type="component" value="Unassembled WGS sequence"/>
</dbReference>
<reference evidence="1" key="1">
    <citation type="journal article" date="2019" name="Environ. Microbiol.">
        <title>Fungal ecological strategies reflected in gene transcription - a case study of two litter decomposers.</title>
        <authorList>
            <person name="Barbi F."/>
            <person name="Kohler A."/>
            <person name="Barry K."/>
            <person name="Baskaran P."/>
            <person name="Daum C."/>
            <person name="Fauchery L."/>
            <person name="Ihrmark K."/>
            <person name="Kuo A."/>
            <person name="LaButti K."/>
            <person name="Lipzen A."/>
            <person name="Morin E."/>
            <person name="Grigoriev I.V."/>
            <person name="Henrissat B."/>
            <person name="Lindahl B."/>
            <person name="Martin F."/>
        </authorList>
    </citation>
    <scope>NUCLEOTIDE SEQUENCE</scope>
    <source>
        <strain evidence="1">JB14</strain>
    </source>
</reference>